<keyword evidence="2" id="KW-0067">ATP-binding</keyword>
<dbReference type="InterPro" id="IPR003439">
    <property type="entry name" value="ABC_transporter-like_ATP-bd"/>
</dbReference>
<dbReference type="AlphaFoldDB" id="A0A0D0KTP6"/>
<accession>A0A0D0KTP6</accession>
<dbReference type="RefSeq" id="WP_042553269.1">
    <property type="nucleotide sequence ID" value="NZ_JXQW01000021.1"/>
</dbReference>
<dbReference type="InterPro" id="IPR027417">
    <property type="entry name" value="P-loop_NTPase"/>
</dbReference>
<evidence type="ECO:0000256" key="1">
    <source>
        <dbReference type="ARBA" id="ARBA00022741"/>
    </source>
</evidence>
<dbReference type="Pfam" id="PF00005">
    <property type="entry name" value="ABC_tran"/>
    <property type="match status" value="1"/>
</dbReference>
<feature type="domain" description="ABC transporter" evidence="3">
    <location>
        <begin position="3"/>
        <end position="235"/>
    </location>
</feature>
<proteinExistence type="predicted"/>
<evidence type="ECO:0000313" key="4">
    <source>
        <dbReference type="EMBL" id="KIQ01591.1"/>
    </source>
</evidence>
<dbReference type="InterPro" id="IPR017871">
    <property type="entry name" value="ABC_transporter-like_CS"/>
</dbReference>
<dbReference type="CDD" id="cd03214">
    <property type="entry name" value="ABC_Iron-Siderophores_B12_Hemin"/>
    <property type="match status" value="1"/>
</dbReference>
<sequence>MSLLIRDLRLAHGKWLVLENLSLEPIEPGAMVAVLGPNGVGKSTLIRALAGMHTATGEALLGDQPLLGIAPWRQRARVGYLPQHLPQATSLLAYELLQGACRARGGAAGDADVRIAAVLSRLGIEGLALRRLSELSGGQRQLVGLAQVLVSEPRLLLLDEPTSALDLRWQLRVLQVVRELTQERGCIALVACHDLNLALRHCDRLLLLAPGGHYRLGTADQVLDADWLRLAYGVEARIERCSAGWPLVLADRAVTL</sequence>
<dbReference type="PROSITE" id="PS50893">
    <property type="entry name" value="ABC_TRANSPORTER_2"/>
    <property type="match status" value="1"/>
</dbReference>
<organism evidence="4 5">
    <name type="scientific">Pseudomonas fulva</name>
    <dbReference type="NCBI Taxonomy" id="47880"/>
    <lineage>
        <taxon>Bacteria</taxon>
        <taxon>Pseudomonadati</taxon>
        <taxon>Pseudomonadota</taxon>
        <taxon>Gammaproteobacteria</taxon>
        <taxon>Pseudomonadales</taxon>
        <taxon>Pseudomonadaceae</taxon>
        <taxon>Pseudomonas</taxon>
    </lineage>
</organism>
<dbReference type="EMBL" id="JXQW01000021">
    <property type="protein sequence ID" value="KIQ01591.1"/>
    <property type="molecule type" value="Genomic_DNA"/>
</dbReference>
<dbReference type="GO" id="GO:0005524">
    <property type="term" value="F:ATP binding"/>
    <property type="evidence" value="ECO:0007669"/>
    <property type="project" value="UniProtKB-KW"/>
</dbReference>
<reference evidence="4 5" key="1">
    <citation type="submission" date="2014-12" db="EMBL/GenBank/DDBJ databases">
        <title>16Stimator: statistical estimation of ribosomal gene copy numbers from draft genome assemblies.</title>
        <authorList>
            <person name="Perisin M.A."/>
            <person name="Vetter M."/>
            <person name="Gilbert J.A."/>
            <person name="Bergelson J."/>
        </authorList>
    </citation>
    <scope>NUCLEOTIDE SEQUENCE [LARGE SCALE GENOMIC DNA]</scope>
    <source>
        <strain evidence="4 5">MEJ086</strain>
    </source>
</reference>
<evidence type="ECO:0000313" key="5">
    <source>
        <dbReference type="Proteomes" id="UP000032068"/>
    </source>
</evidence>
<dbReference type="OrthoDB" id="5292475at2"/>
<dbReference type="PROSITE" id="PS00211">
    <property type="entry name" value="ABC_TRANSPORTER_1"/>
    <property type="match status" value="1"/>
</dbReference>
<dbReference type="InterPro" id="IPR003593">
    <property type="entry name" value="AAA+_ATPase"/>
</dbReference>
<dbReference type="SMART" id="SM00382">
    <property type="entry name" value="AAA"/>
    <property type="match status" value="1"/>
</dbReference>
<gene>
    <name evidence="4" type="ORF">RU08_08030</name>
</gene>
<comment type="caution">
    <text evidence="4">The sequence shown here is derived from an EMBL/GenBank/DDBJ whole genome shotgun (WGS) entry which is preliminary data.</text>
</comment>
<protein>
    <submittedName>
        <fullName evidence="4">ABC transporter</fullName>
    </submittedName>
</protein>
<keyword evidence="1" id="KW-0547">Nucleotide-binding</keyword>
<dbReference type="Gene3D" id="3.40.50.300">
    <property type="entry name" value="P-loop containing nucleotide triphosphate hydrolases"/>
    <property type="match status" value="1"/>
</dbReference>
<dbReference type="PANTHER" id="PTHR42794">
    <property type="entry name" value="HEMIN IMPORT ATP-BINDING PROTEIN HMUV"/>
    <property type="match status" value="1"/>
</dbReference>
<name>A0A0D0KTP6_9PSED</name>
<dbReference type="GO" id="GO:0016887">
    <property type="term" value="F:ATP hydrolysis activity"/>
    <property type="evidence" value="ECO:0007669"/>
    <property type="project" value="InterPro"/>
</dbReference>
<dbReference type="Proteomes" id="UP000032068">
    <property type="component" value="Unassembled WGS sequence"/>
</dbReference>
<dbReference type="SUPFAM" id="SSF52540">
    <property type="entry name" value="P-loop containing nucleoside triphosphate hydrolases"/>
    <property type="match status" value="1"/>
</dbReference>
<evidence type="ECO:0000259" key="3">
    <source>
        <dbReference type="PROSITE" id="PS50893"/>
    </source>
</evidence>
<evidence type="ECO:0000256" key="2">
    <source>
        <dbReference type="ARBA" id="ARBA00022840"/>
    </source>
</evidence>
<dbReference type="PANTHER" id="PTHR42794:SF2">
    <property type="entry name" value="ABC TRANSPORTER ATP-BINDING PROTEIN"/>
    <property type="match status" value="1"/>
</dbReference>